<dbReference type="GO" id="GO:0045842">
    <property type="term" value="P:positive regulation of mitotic metaphase/anaphase transition"/>
    <property type="evidence" value="ECO:0007669"/>
    <property type="project" value="TreeGrafter"/>
</dbReference>
<sequence>MDFDQSMVSSTTGESQKKVVEDLIWLRNDCDKRCLFETALWAEECIVYQSEDIVDTVEFIFDEKSTTTSTMIEVKTRFIRNLILNKEYHRAVFHAEKLPEPLNPHHAFLLYFSKYMACLEKQAQECPDKPEYALNRDDVIAPQLCRKIQLLRFESEESFDCWMYYLLGLVFKMSHNEQKARDAFFEAIRLDYRCWPAWESLALIVKEKGEILTFDLPRTWQYKLFLAKASVHLNILRDAVDIYEDLVKTSLGSVPYLICENAAVVGALQEHGSAISMFQLVHKSDPYRIEQMNHYADSLFIHQESDELYVLGRFFEKSHKYTWQCCQILANYFALVKQHDRAHSLLITATRLSPRNSLLWVLLGHACVELKNPTDAVSAYRKAIAIDPDIFQPYYSMGQIYEIFGFPDFALRFYEQAHRCRPSDSRMLVAMGVGFAQLRRFKDAENAYIKAFRVGDVQGNALKKLGNLYEELKEPEKAAKVYTTFLRVYGEENHSDTQMFAHSCLYLAQYYYDQNKYDKANEYAERCINNEYTKESALKIQREIQMKNALALDEKNPV</sequence>
<dbReference type="SUPFAM" id="SSF48452">
    <property type="entry name" value="TPR-like"/>
    <property type="match status" value="1"/>
</dbReference>
<dbReference type="GO" id="GO:0051301">
    <property type="term" value="P:cell division"/>
    <property type="evidence" value="ECO:0007669"/>
    <property type="project" value="UniProtKB-KW"/>
</dbReference>
<dbReference type="InterPro" id="IPR011990">
    <property type="entry name" value="TPR-like_helical_dom_sf"/>
</dbReference>
<dbReference type="PANTHER" id="PTHR12558">
    <property type="entry name" value="CELL DIVISION CYCLE 16,23,27"/>
    <property type="match status" value="1"/>
</dbReference>
<name>A0A914Z410_9BILA</name>
<evidence type="ECO:0000256" key="1">
    <source>
        <dbReference type="ARBA" id="ARBA00022618"/>
    </source>
</evidence>
<evidence type="ECO:0000256" key="3">
    <source>
        <dbReference type="ARBA" id="ARBA00022776"/>
    </source>
</evidence>
<dbReference type="Pfam" id="PF13432">
    <property type="entry name" value="TPR_16"/>
    <property type="match status" value="1"/>
</dbReference>
<keyword evidence="5 7" id="KW-0802">TPR repeat</keyword>
<reference evidence="10" key="1">
    <citation type="submission" date="2022-11" db="UniProtKB">
        <authorList>
            <consortium name="WormBaseParasite"/>
        </authorList>
    </citation>
    <scope>IDENTIFICATION</scope>
</reference>
<evidence type="ECO:0000313" key="10">
    <source>
        <dbReference type="WBParaSite" id="PSU_v2.g7088.t1"/>
    </source>
</evidence>
<evidence type="ECO:0000256" key="7">
    <source>
        <dbReference type="PROSITE-ProRule" id="PRU00339"/>
    </source>
</evidence>
<proteinExistence type="predicted"/>
<dbReference type="GO" id="GO:0005680">
    <property type="term" value="C:anaphase-promoting complex"/>
    <property type="evidence" value="ECO:0007669"/>
    <property type="project" value="InterPro"/>
</dbReference>
<dbReference type="SMART" id="SM00028">
    <property type="entry name" value="TPR"/>
    <property type="match status" value="7"/>
</dbReference>
<accession>A0A914Z410</accession>
<dbReference type="Pfam" id="PF13414">
    <property type="entry name" value="TPR_11"/>
    <property type="match status" value="1"/>
</dbReference>
<evidence type="ECO:0000256" key="4">
    <source>
        <dbReference type="ARBA" id="ARBA00022786"/>
    </source>
</evidence>
<keyword evidence="3" id="KW-0498">Mitosis</keyword>
<dbReference type="PANTHER" id="PTHR12558:SF10">
    <property type="entry name" value="CELL DIVISION CYCLE PROTEIN 23 HOMOLOG"/>
    <property type="match status" value="1"/>
</dbReference>
<organism evidence="9 10">
    <name type="scientific">Panagrolaimus superbus</name>
    <dbReference type="NCBI Taxonomy" id="310955"/>
    <lineage>
        <taxon>Eukaryota</taxon>
        <taxon>Metazoa</taxon>
        <taxon>Ecdysozoa</taxon>
        <taxon>Nematoda</taxon>
        <taxon>Chromadorea</taxon>
        <taxon>Rhabditida</taxon>
        <taxon>Tylenchina</taxon>
        <taxon>Panagrolaimomorpha</taxon>
        <taxon>Panagrolaimoidea</taxon>
        <taxon>Panagrolaimidae</taxon>
        <taxon>Panagrolaimus</taxon>
    </lineage>
</organism>
<keyword evidence="9" id="KW-1185">Reference proteome</keyword>
<feature type="repeat" description="TPR" evidence="7">
    <location>
        <begin position="357"/>
        <end position="390"/>
    </location>
</feature>
<evidence type="ECO:0000313" key="9">
    <source>
        <dbReference type="Proteomes" id="UP000887577"/>
    </source>
</evidence>
<dbReference type="Gene3D" id="1.25.40.10">
    <property type="entry name" value="Tetratricopeptide repeat domain"/>
    <property type="match status" value="2"/>
</dbReference>
<dbReference type="InterPro" id="IPR007192">
    <property type="entry name" value="APC8"/>
</dbReference>
<dbReference type="Pfam" id="PF04049">
    <property type="entry name" value="ANAPC8"/>
    <property type="match status" value="1"/>
</dbReference>
<dbReference type="PROSITE" id="PS50005">
    <property type="entry name" value="TPR"/>
    <property type="match status" value="1"/>
</dbReference>
<dbReference type="GO" id="GO:0031145">
    <property type="term" value="P:anaphase-promoting complex-dependent catabolic process"/>
    <property type="evidence" value="ECO:0007669"/>
    <property type="project" value="TreeGrafter"/>
</dbReference>
<dbReference type="GO" id="GO:0016567">
    <property type="term" value="P:protein ubiquitination"/>
    <property type="evidence" value="ECO:0007669"/>
    <property type="project" value="TreeGrafter"/>
</dbReference>
<dbReference type="Proteomes" id="UP000887577">
    <property type="component" value="Unplaced"/>
</dbReference>
<feature type="domain" description="Cdc23" evidence="8">
    <location>
        <begin position="29"/>
        <end position="238"/>
    </location>
</feature>
<keyword evidence="1" id="KW-0132">Cell division</keyword>
<dbReference type="InterPro" id="IPR019734">
    <property type="entry name" value="TPR_rpt"/>
</dbReference>
<keyword evidence="4" id="KW-0833">Ubl conjugation pathway</keyword>
<evidence type="ECO:0000256" key="5">
    <source>
        <dbReference type="ARBA" id="ARBA00022803"/>
    </source>
</evidence>
<evidence type="ECO:0000256" key="2">
    <source>
        <dbReference type="ARBA" id="ARBA00022737"/>
    </source>
</evidence>
<dbReference type="AlphaFoldDB" id="A0A914Z410"/>
<evidence type="ECO:0000259" key="8">
    <source>
        <dbReference type="Pfam" id="PF04049"/>
    </source>
</evidence>
<protein>
    <recommendedName>
        <fullName evidence="8">Cdc23 domain-containing protein</fullName>
    </recommendedName>
</protein>
<dbReference type="WBParaSite" id="PSU_v2.g7088.t1">
    <property type="protein sequence ID" value="PSU_v2.g7088.t1"/>
    <property type="gene ID" value="PSU_v2.g7088"/>
</dbReference>
<keyword evidence="2" id="KW-0677">Repeat</keyword>
<evidence type="ECO:0000256" key="6">
    <source>
        <dbReference type="ARBA" id="ARBA00023306"/>
    </source>
</evidence>
<keyword evidence="6" id="KW-0131">Cell cycle</keyword>